<comment type="caution">
    <text evidence="1">The sequence shown here is derived from an EMBL/GenBank/DDBJ whole genome shotgun (WGS) entry which is preliminary data.</text>
</comment>
<accession>A0A0E9NQL2</accession>
<reference evidence="1 2" key="2">
    <citation type="journal article" date="2014" name="J. Gen. Appl. Microbiol.">
        <title>The early diverging ascomycetous budding yeast Saitoella complicata has three histone deacetylases belonging to the Clr6, Hos2, and Rpd3 lineages.</title>
        <authorList>
            <person name="Nishida H."/>
            <person name="Matsumoto T."/>
            <person name="Kondo S."/>
            <person name="Hamamoto M."/>
            <person name="Yoshikawa H."/>
        </authorList>
    </citation>
    <scope>NUCLEOTIDE SEQUENCE [LARGE SCALE GENOMIC DNA]</scope>
    <source>
        <strain evidence="1 2">NRRL Y-17804</strain>
    </source>
</reference>
<evidence type="ECO:0000313" key="1">
    <source>
        <dbReference type="EMBL" id="GAO52139.1"/>
    </source>
</evidence>
<organism evidence="1 2">
    <name type="scientific">Saitoella complicata (strain BCRC 22490 / CBS 7301 / JCM 7358 / NBRC 10748 / NRRL Y-17804)</name>
    <dbReference type="NCBI Taxonomy" id="698492"/>
    <lineage>
        <taxon>Eukaryota</taxon>
        <taxon>Fungi</taxon>
        <taxon>Dikarya</taxon>
        <taxon>Ascomycota</taxon>
        <taxon>Taphrinomycotina</taxon>
        <taxon>Taphrinomycotina incertae sedis</taxon>
        <taxon>Saitoella</taxon>
    </lineage>
</organism>
<dbReference type="AlphaFoldDB" id="A0A0E9NQL2"/>
<name>A0A0E9NQL2_SAICN</name>
<sequence>MIPMIERYQGDFLENDKQVLSVRWEWVVRCSLEIEIEIERRSWISILHSFGFDTVGFTFWFDFEGGVYDTVGGCATFLFCDFVCFICPRVCFRDSFRIIYLYNGFYFVYQVDVYQKQDPELQALDVPIITPPSSRSSQFKPH</sequence>
<keyword evidence="2" id="KW-1185">Reference proteome</keyword>
<dbReference type="Proteomes" id="UP000033140">
    <property type="component" value="Unassembled WGS sequence"/>
</dbReference>
<evidence type="ECO:0000313" key="2">
    <source>
        <dbReference type="Proteomes" id="UP000033140"/>
    </source>
</evidence>
<reference evidence="1 2" key="3">
    <citation type="journal article" date="2015" name="Genome Announc.">
        <title>Draft Genome Sequence of the Archiascomycetous Yeast Saitoella complicata.</title>
        <authorList>
            <person name="Yamauchi K."/>
            <person name="Kondo S."/>
            <person name="Hamamoto M."/>
            <person name="Takahashi Y."/>
            <person name="Ogura Y."/>
            <person name="Hayashi T."/>
            <person name="Nishida H."/>
        </authorList>
    </citation>
    <scope>NUCLEOTIDE SEQUENCE [LARGE SCALE GENOMIC DNA]</scope>
    <source>
        <strain evidence="1 2">NRRL Y-17804</strain>
    </source>
</reference>
<dbReference type="EMBL" id="BACD03000061">
    <property type="protein sequence ID" value="GAO52139.1"/>
    <property type="molecule type" value="Genomic_DNA"/>
</dbReference>
<reference evidence="1 2" key="1">
    <citation type="journal article" date="2011" name="J. Gen. Appl. Microbiol.">
        <title>Draft genome sequencing of the enigmatic yeast Saitoella complicata.</title>
        <authorList>
            <person name="Nishida H."/>
            <person name="Hamamoto M."/>
            <person name="Sugiyama J."/>
        </authorList>
    </citation>
    <scope>NUCLEOTIDE SEQUENCE [LARGE SCALE GENOMIC DNA]</scope>
    <source>
        <strain evidence="1 2">NRRL Y-17804</strain>
    </source>
</reference>
<proteinExistence type="predicted"/>
<protein>
    <submittedName>
        <fullName evidence="1">Uncharacterized protein</fullName>
    </submittedName>
</protein>
<gene>
    <name evidence="1" type="ORF">G7K_6225-t1</name>
</gene>